<dbReference type="AlphaFoldDB" id="A0A845BRK1"/>
<dbReference type="Proteomes" id="UP000467214">
    <property type="component" value="Unassembled WGS sequence"/>
</dbReference>
<gene>
    <name evidence="2" type="ORF">GQF02_13710</name>
</gene>
<sequence length="272" mass="29504">MAGKSKKFRVATEGATTDGRIIERSWIEQMAKNYDPKKFGARVNMEHIKGYSHDGTFKRYGDVLSLSAAENSEGKLELFAVIDPTDELVTITTKDRQKIYTSIEVNPKFADTGEAYLVGLAVTDDPASLGTEMLAFCAKAAKSPLAKHKADPDNLFTEAVEFTLELEEESTGLIDGFAAKIKGMVSAFKKSSDTNFTELQDAITVIAESQRALLEKYVQLEAGSAKSDALKAELEKLSADHAALVQKLSQEPAGQRRDRTPGGNATAAITDC</sequence>
<name>A0A845BRK1_9NEIS</name>
<proteinExistence type="predicted"/>
<protein>
    <submittedName>
        <fullName evidence="2">Phage capsid protein</fullName>
    </submittedName>
</protein>
<dbReference type="InterPro" id="IPR009228">
    <property type="entry name" value="Capsid_scaffold_GpO"/>
</dbReference>
<organism evidence="2 3">
    <name type="scientific">Craterilacuibacter sinensis</name>
    <dbReference type="NCBI Taxonomy" id="2686017"/>
    <lineage>
        <taxon>Bacteria</taxon>
        <taxon>Pseudomonadati</taxon>
        <taxon>Pseudomonadota</taxon>
        <taxon>Betaproteobacteria</taxon>
        <taxon>Neisseriales</taxon>
        <taxon>Neisseriaceae</taxon>
        <taxon>Craterilacuibacter</taxon>
    </lineage>
</organism>
<evidence type="ECO:0000313" key="3">
    <source>
        <dbReference type="Proteomes" id="UP000467214"/>
    </source>
</evidence>
<accession>A0A845BRK1</accession>
<dbReference type="Pfam" id="PF05929">
    <property type="entry name" value="Phage_GPO"/>
    <property type="match status" value="1"/>
</dbReference>
<dbReference type="EMBL" id="WSSB01000014">
    <property type="protein sequence ID" value="MXR38030.1"/>
    <property type="molecule type" value="Genomic_DNA"/>
</dbReference>
<comment type="caution">
    <text evidence="2">The sequence shown here is derived from an EMBL/GenBank/DDBJ whole genome shotgun (WGS) entry which is preliminary data.</text>
</comment>
<feature type="region of interest" description="Disordered" evidence="1">
    <location>
        <begin position="249"/>
        <end position="272"/>
    </location>
</feature>
<evidence type="ECO:0000313" key="2">
    <source>
        <dbReference type="EMBL" id="MXR38030.1"/>
    </source>
</evidence>
<reference evidence="2 3" key="1">
    <citation type="submission" date="2019-12" db="EMBL/GenBank/DDBJ databases">
        <title>Neisseriaceae gen. nov. sp. Genome sequencing and assembly.</title>
        <authorList>
            <person name="Liu Z."/>
            <person name="Li A."/>
        </authorList>
    </citation>
    <scope>NUCLEOTIDE SEQUENCE [LARGE SCALE GENOMIC DNA]</scope>
    <source>
        <strain evidence="2 3">B2N2-7</strain>
    </source>
</reference>
<keyword evidence="3" id="KW-1185">Reference proteome</keyword>
<dbReference type="RefSeq" id="WP_160797909.1">
    <property type="nucleotide sequence ID" value="NZ_WSSB01000014.1"/>
</dbReference>
<evidence type="ECO:0000256" key="1">
    <source>
        <dbReference type="SAM" id="MobiDB-lite"/>
    </source>
</evidence>